<accession>A0A5B1BQ58</accession>
<keyword evidence="1" id="KW-1133">Transmembrane helix</keyword>
<dbReference type="EMBL" id="VTZN01000108">
    <property type="protein sequence ID" value="KAA1249149.1"/>
    <property type="molecule type" value="Genomic_DNA"/>
</dbReference>
<protein>
    <recommendedName>
        <fullName evidence="4">Type II secretion system protein GspF domain-containing protein</fullName>
    </recommendedName>
</protein>
<feature type="transmembrane region" description="Helical" evidence="1">
    <location>
        <begin position="231"/>
        <end position="249"/>
    </location>
</feature>
<name>A0A5B1BQ58_MYCSI</name>
<evidence type="ECO:0000313" key="3">
    <source>
        <dbReference type="Proteomes" id="UP000324701"/>
    </source>
</evidence>
<dbReference type="AlphaFoldDB" id="A0A5B1BQ58"/>
<gene>
    <name evidence="2" type="ORF">F0Q45_16760</name>
</gene>
<comment type="caution">
    <text evidence="2">The sequence shown here is derived from an EMBL/GenBank/DDBJ whole genome shotgun (WGS) entry which is preliminary data.</text>
</comment>
<proteinExistence type="predicted"/>
<keyword evidence="1" id="KW-0472">Membrane</keyword>
<dbReference type="PANTHER" id="PTHR35007">
    <property type="entry name" value="INTEGRAL MEMBRANE PROTEIN-RELATED"/>
    <property type="match status" value="1"/>
</dbReference>
<sequence length="289" mass="30638">MARRPRNDRSRCRSEPHAAIPDGSVNGSSVAALMLASALAVLPLSPRRRLVTAVGAARRRWSLRWAAWLVAACMVVLAVVLPLTTALAVAVVGSTAILRYRRRRRRERGTAEAQALEAALDVLVGELRVGAHPVRAFSVAANETAGVVAESMRAVAARAQLGADVAGGLREAARLSALSAPWQRLAVYWELATQHGLAIARLMRAAQRDIVERQRFSEGVRSGLAGARATANILAGLPVLGVLLGELIGAQPLRFLFNGYAGGWLLVVGVVLACGGLMWADQITDRVAA</sequence>
<keyword evidence="1" id="KW-0812">Transmembrane</keyword>
<feature type="transmembrane region" description="Helical" evidence="1">
    <location>
        <begin position="20"/>
        <end position="45"/>
    </location>
</feature>
<evidence type="ECO:0000313" key="2">
    <source>
        <dbReference type="EMBL" id="KAA1249149.1"/>
    </source>
</evidence>
<dbReference type="PANTHER" id="PTHR35007:SF4">
    <property type="entry name" value="CONSERVED TRANSMEMBRANE PROTEIN-RELATED"/>
    <property type="match status" value="1"/>
</dbReference>
<evidence type="ECO:0000256" key="1">
    <source>
        <dbReference type="SAM" id="Phobius"/>
    </source>
</evidence>
<feature type="transmembrane region" description="Helical" evidence="1">
    <location>
        <begin position="65"/>
        <end position="98"/>
    </location>
</feature>
<feature type="transmembrane region" description="Helical" evidence="1">
    <location>
        <begin position="261"/>
        <end position="280"/>
    </location>
</feature>
<dbReference type="Proteomes" id="UP000324701">
    <property type="component" value="Unassembled WGS sequence"/>
</dbReference>
<evidence type="ECO:0008006" key="4">
    <source>
        <dbReference type="Google" id="ProtNLM"/>
    </source>
</evidence>
<keyword evidence="3" id="KW-1185">Reference proteome</keyword>
<dbReference type="OrthoDB" id="3712305at2"/>
<reference evidence="2 3" key="1">
    <citation type="submission" date="2019-09" db="EMBL/GenBank/DDBJ databases">
        <title>Report of infection by Mycobacterium simiae a patient suffering from pulmonary tuberculosis.</title>
        <authorList>
            <person name="Mohanty P.S."/>
            <person name="Bansal A.K."/>
            <person name="Singh H."/>
            <person name="Sharma S."/>
            <person name="Patil S.A."/>
            <person name="Upadhaya P."/>
            <person name="Singh P.K."/>
            <person name="Kumar D."/>
            <person name="Kumar S."/>
            <person name="Singh R.K."/>
            <person name="Chaudhary B."/>
        </authorList>
    </citation>
    <scope>NUCLEOTIDE SEQUENCE [LARGE SCALE GENOMIC DNA]</scope>
    <source>
        <strain evidence="2 3">JAL-560-SIM</strain>
    </source>
</reference>
<organism evidence="2 3">
    <name type="scientific">Mycobacterium simiae</name>
    <name type="common">Mycobacterium habana</name>
    <dbReference type="NCBI Taxonomy" id="1784"/>
    <lineage>
        <taxon>Bacteria</taxon>
        <taxon>Bacillati</taxon>
        <taxon>Actinomycetota</taxon>
        <taxon>Actinomycetes</taxon>
        <taxon>Mycobacteriales</taxon>
        <taxon>Mycobacteriaceae</taxon>
        <taxon>Mycobacterium</taxon>
        <taxon>Mycobacterium simiae complex</taxon>
    </lineage>
</organism>